<dbReference type="Gene3D" id="3.20.20.80">
    <property type="entry name" value="Glycosidases"/>
    <property type="match status" value="1"/>
</dbReference>
<dbReference type="InterPro" id="IPR017853">
    <property type="entry name" value="GH"/>
</dbReference>
<dbReference type="AlphaFoldDB" id="A0A9D9DX99"/>
<evidence type="ECO:0000313" key="11">
    <source>
        <dbReference type="EMBL" id="MBO8434191.1"/>
    </source>
</evidence>
<comment type="catalytic activity">
    <reaction evidence="1 8">
        <text>Endohydrolysis of (1-&gt;4)-beta-D-glucosidic linkages in cellulose, lichenin and cereal beta-D-glucans.</text>
        <dbReference type="EC" id="3.2.1.4"/>
    </reaction>
</comment>
<keyword evidence="3 8" id="KW-0378">Hydrolase</keyword>
<dbReference type="InterPro" id="IPR012291">
    <property type="entry name" value="CBM2_carb-bd_dom_sf"/>
</dbReference>
<dbReference type="EMBL" id="JADIMX010000050">
    <property type="protein sequence ID" value="MBO8434191.1"/>
    <property type="molecule type" value="Genomic_DNA"/>
</dbReference>
<dbReference type="InterPro" id="IPR008965">
    <property type="entry name" value="CBM2/CBM3_carb-bd_dom_sf"/>
</dbReference>
<dbReference type="PANTHER" id="PTHR34142:SF1">
    <property type="entry name" value="GLYCOSIDE HYDROLASE FAMILY 5 DOMAIN-CONTAINING PROTEIN"/>
    <property type="match status" value="1"/>
</dbReference>
<dbReference type="InterPro" id="IPR001919">
    <property type="entry name" value="CBD2"/>
</dbReference>
<dbReference type="GO" id="GO:0030247">
    <property type="term" value="F:polysaccharide binding"/>
    <property type="evidence" value="ECO:0007669"/>
    <property type="project" value="InterPro"/>
</dbReference>
<accession>A0A9D9DX99</accession>
<keyword evidence="5 8" id="KW-0119">Carbohydrate metabolism</keyword>
<protein>
    <recommendedName>
        <fullName evidence="8">Endoglucanase</fullName>
        <ecNumber evidence="8">3.2.1.4</ecNumber>
    </recommendedName>
</protein>
<evidence type="ECO:0000256" key="2">
    <source>
        <dbReference type="ARBA" id="ARBA00022729"/>
    </source>
</evidence>
<evidence type="ECO:0000313" key="12">
    <source>
        <dbReference type="Proteomes" id="UP000823611"/>
    </source>
</evidence>
<comment type="similarity">
    <text evidence="8">Belongs to the glycosyl hydrolase 5 (cellulase A) family.</text>
</comment>
<dbReference type="EC" id="3.2.1.4" evidence="8"/>
<proteinExistence type="inferred from homology"/>
<evidence type="ECO:0000259" key="10">
    <source>
        <dbReference type="Pfam" id="PF00553"/>
    </source>
</evidence>
<gene>
    <name evidence="11" type="ORF">IAC55_02555</name>
</gene>
<dbReference type="SUPFAM" id="SSF49384">
    <property type="entry name" value="Carbohydrate-binding domain"/>
    <property type="match status" value="1"/>
</dbReference>
<dbReference type="SUPFAM" id="SSF51445">
    <property type="entry name" value="(Trans)glycosidases"/>
    <property type="match status" value="1"/>
</dbReference>
<dbReference type="GO" id="GO:0030245">
    <property type="term" value="P:cellulose catabolic process"/>
    <property type="evidence" value="ECO:0007669"/>
    <property type="project" value="UniProtKB-KW"/>
</dbReference>
<dbReference type="PROSITE" id="PS00659">
    <property type="entry name" value="GLYCOSYL_HYDROL_F5"/>
    <property type="match status" value="1"/>
</dbReference>
<keyword evidence="4 8" id="KW-0136">Cellulose degradation</keyword>
<evidence type="ECO:0000256" key="4">
    <source>
        <dbReference type="ARBA" id="ARBA00023001"/>
    </source>
</evidence>
<dbReference type="Pfam" id="PF00150">
    <property type="entry name" value="Cellulase"/>
    <property type="match status" value="1"/>
</dbReference>
<evidence type="ECO:0000256" key="7">
    <source>
        <dbReference type="ARBA" id="ARBA00023326"/>
    </source>
</evidence>
<dbReference type="InterPro" id="IPR001547">
    <property type="entry name" value="Glyco_hydro_5"/>
</dbReference>
<keyword evidence="6 8" id="KW-0326">Glycosidase</keyword>
<reference evidence="11" key="2">
    <citation type="journal article" date="2021" name="PeerJ">
        <title>Extensive microbial diversity within the chicken gut microbiome revealed by metagenomics and culture.</title>
        <authorList>
            <person name="Gilroy R."/>
            <person name="Ravi A."/>
            <person name="Getino M."/>
            <person name="Pursley I."/>
            <person name="Horton D.L."/>
            <person name="Alikhan N.F."/>
            <person name="Baker D."/>
            <person name="Gharbi K."/>
            <person name="Hall N."/>
            <person name="Watson M."/>
            <person name="Adriaenssens E.M."/>
            <person name="Foster-Nyarko E."/>
            <person name="Jarju S."/>
            <person name="Secka A."/>
            <person name="Antonio M."/>
            <person name="Oren A."/>
            <person name="Chaudhuri R.R."/>
            <person name="La Ragione R."/>
            <person name="Hildebrand F."/>
            <person name="Pallen M.J."/>
        </authorList>
    </citation>
    <scope>NUCLEOTIDE SEQUENCE</scope>
    <source>
        <strain evidence="11">F6-4510</strain>
    </source>
</reference>
<evidence type="ECO:0000259" key="9">
    <source>
        <dbReference type="Pfam" id="PF00150"/>
    </source>
</evidence>
<dbReference type="Proteomes" id="UP000823611">
    <property type="component" value="Unassembled WGS sequence"/>
</dbReference>
<reference evidence="11" key="1">
    <citation type="submission" date="2020-10" db="EMBL/GenBank/DDBJ databases">
        <authorList>
            <person name="Gilroy R."/>
        </authorList>
    </citation>
    <scope>NUCLEOTIDE SEQUENCE</scope>
    <source>
        <strain evidence="11">F6-4510</strain>
    </source>
</reference>
<dbReference type="PANTHER" id="PTHR34142">
    <property type="entry name" value="ENDO-BETA-1,4-GLUCANASE A"/>
    <property type="match status" value="1"/>
</dbReference>
<keyword evidence="7 8" id="KW-0624">Polysaccharide degradation</keyword>
<organism evidence="11 12">
    <name type="scientific">Candidatus Fimicola merdigallinarum</name>
    <dbReference type="NCBI Taxonomy" id="2840819"/>
    <lineage>
        <taxon>Bacteria</taxon>
        <taxon>Bacillati</taxon>
        <taxon>Bacillota</taxon>
        <taxon>Clostridia</taxon>
        <taxon>Lachnospirales</taxon>
        <taxon>Lachnospiraceae</taxon>
        <taxon>Lachnospiraceae incertae sedis</taxon>
        <taxon>Candidatus Fimicola</taxon>
    </lineage>
</organism>
<sequence>MSKKHKMFSICLVIILVIVGIAGFNYANKNYTSNTETTVTPITTSPKTSGALKVSGNKLVDEKGNPVQLRGVSTHGIAWFPQYINENLFKELKTEWNVNVVRLSMYTAEYGGYSTGGDKESLKNLIRNGVKYAENQDMYVIIDWHILSDGNPNTYKEDSKEFFAQMSKEFSQNNNVIYEICNEPNGSTTWSEIKSYAEEIIPIIRSNDSDAIILVGTPNWSQYVGEALKNPITISDNIMYTLHFYAGTHKESLRNEMVSAINNGLPIFVSEFSICDASGNGAIDYNEAKKWIDTLNEHNISYVSWSLSNKSETSALISSNSNKTYGLLESDLSDTGKWLYNILTGENSPNPETNFENNINDTPSENNISENIVLNNSNVQYTTKLENSWVSNGEYFYLYRLKLKNIDSNDCSGWEITIPFNGNIKLSDNWCGNYTVNGNTLKITSVDYNGYIKAGDTIENVGFIVSGNSDLKITE</sequence>
<evidence type="ECO:0000256" key="6">
    <source>
        <dbReference type="ARBA" id="ARBA00023295"/>
    </source>
</evidence>
<dbReference type="GO" id="GO:0008810">
    <property type="term" value="F:cellulase activity"/>
    <property type="evidence" value="ECO:0007669"/>
    <property type="project" value="UniProtKB-EC"/>
</dbReference>
<evidence type="ECO:0000256" key="5">
    <source>
        <dbReference type="ARBA" id="ARBA00023277"/>
    </source>
</evidence>
<name>A0A9D9DX99_9FIRM</name>
<comment type="caution">
    <text evidence="11">The sequence shown here is derived from an EMBL/GenBank/DDBJ whole genome shotgun (WGS) entry which is preliminary data.</text>
</comment>
<evidence type="ECO:0000256" key="3">
    <source>
        <dbReference type="ARBA" id="ARBA00022801"/>
    </source>
</evidence>
<evidence type="ECO:0000256" key="1">
    <source>
        <dbReference type="ARBA" id="ARBA00000966"/>
    </source>
</evidence>
<feature type="domain" description="CBM2" evidence="10">
    <location>
        <begin position="386"/>
        <end position="469"/>
    </location>
</feature>
<dbReference type="Pfam" id="PF00553">
    <property type="entry name" value="CBM_2"/>
    <property type="match status" value="1"/>
</dbReference>
<keyword evidence="2" id="KW-0732">Signal</keyword>
<dbReference type="Gene3D" id="2.60.40.290">
    <property type="match status" value="1"/>
</dbReference>
<feature type="domain" description="Glycoside hydrolase family 5" evidence="9">
    <location>
        <begin position="60"/>
        <end position="311"/>
    </location>
</feature>
<dbReference type="InterPro" id="IPR018087">
    <property type="entry name" value="Glyco_hydro_5_CS"/>
</dbReference>
<evidence type="ECO:0000256" key="8">
    <source>
        <dbReference type="RuleBase" id="RU361153"/>
    </source>
</evidence>